<evidence type="ECO:0000313" key="1">
    <source>
        <dbReference type="EMBL" id="QCD94473.1"/>
    </source>
</evidence>
<organism evidence="1 2">
    <name type="scientific">Vigna unguiculata</name>
    <name type="common">Cowpea</name>
    <dbReference type="NCBI Taxonomy" id="3917"/>
    <lineage>
        <taxon>Eukaryota</taxon>
        <taxon>Viridiplantae</taxon>
        <taxon>Streptophyta</taxon>
        <taxon>Embryophyta</taxon>
        <taxon>Tracheophyta</taxon>
        <taxon>Spermatophyta</taxon>
        <taxon>Magnoliopsida</taxon>
        <taxon>eudicotyledons</taxon>
        <taxon>Gunneridae</taxon>
        <taxon>Pentapetalae</taxon>
        <taxon>rosids</taxon>
        <taxon>fabids</taxon>
        <taxon>Fabales</taxon>
        <taxon>Fabaceae</taxon>
        <taxon>Papilionoideae</taxon>
        <taxon>50 kb inversion clade</taxon>
        <taxon>NPAAA clade</taxon>
        <taxon>indigoferoid/millettioid clade</taxon>
        <taxon>Phaseoleae</taxon>
        <taxon>Vigna</taxon>
    </lineage>
</organism>
<dbReference type="EMBL" id="CP039349">
    <property type="protein sequence ID" value="QCD94473.1"/>
    <property type="molecule type" value="Genomic_DNA"/>
</dbReference>
<dbReference type="Pfam" id="PF03140">
    <property type="entry name" value="DUF247"/>
    <property type="match status" value="1"/>
</dbReference>
<dbReference type="PANTHER" id="PTHR31170">
    <property type="entry name" value="BNAC04G53230D PROTEIN"/>
    <property type="match status" value="1"/>
</dbReference>
<dbReference type="Proteomes" id="UP000501690">
    <property type="component" value="Linkage Group LG5"/>
</dbReference>
<dbReference type="AlphaFoldDB" id="A0A4D6M123"/>
<sequence>MEGESNSTSQNQAQYLEAELTKKLQEVVVEMSEVNEQCIYKVPQSLYSSSCFHWPVSQSDSNEGNNNLKKMEELKLEYLQRFLDRNKQITMKDLFQELIEKEKRIRSCYAEPINCNSNDFLTMILVDACFIIEHFHRFYTGLASIERDLLSEIWLVNDVLHGLILLENQLPFIVLENIFNSAKPGMEVEFPFKNVKYMDEFTGPITDLDSLSFLAITFQYFRKHNYMNIND</sequence>
<reference evidence="1 2" key="1">
    <citation type="submission" date="2019-04" db="EMBL/GenBank/DDBJ databases">
        <title>An improved genome assembly and genetic linkage map for asparagus bean, Vigna unguiculata ssp. sesquipedialis.</title>
        <authorList>
            <person name="Xia Q."/>
            <person name="Zhang R."/>
            <person name="Dong Y."/>
        </authorList>
    </citation>
    <scope>NUCLEOTIDE SEQUENCE [LARGE SCALE GENOMIC DNA]</scope>
    <source>
        <tissue evidence="1">Leaf</tissue>
    </source>
</reference>
<evidence type="ECO:0000313" key="2">
    <source>
        <dbReference type="Proteomes" id="UP000501690"/>
    </source>
</evidence>
<gene>
    <name evidence="1" type="ORF">DEO72_LG5g2557</name>
</gene>
<name>A0A4D6M123_VIGUN</name>
<dbReference type="InterPro" id="IPR004158">
    <property type="entry name" value="DUF247_pln"/>
</dbReference>
<proteinExistence type="predicted"/>
<protein>
    <submittedName>
        <fullName evidence="1">Uncharacterized protein</fullName>
    </submittedName>
</protein>
<dbReference type="PANTHER" id="PTHR31170:SF25">
    <property type="entry name" value="BNAA09G04570D PROTEIN"/>
    <property type="match status" value="1"/>
</dbReference>
<accession>A0A4D6M123</accession>
<keyword evidence="2" id="KW-1185">Reference proteome</keyword>